<evidence type="ECO:0000313" key="3">
    <source>
        <dbReference type="EMBL" id="MDR5712459.1"/>
    </source>
</evidence>
<dbReference type="Pfam" id="PF10646">
    <property type="entry name" value="Germane"/>
    <property type="match status" value="1"/>
</dbReference>
<evidence type="ECO:0000256" key="1">
    <source>
        <dbReference type="SAM" id="SignalP"/>
    </source>
</evidence>
<dbReference type="InterPro" id="IPR019606">
    <property type="entry name" value="GerMN"/>
</dbReference>
<feature type="signal peptide" evidence="1">
    <location>
        <begin position="1"/>
        <end position="25"/>
    </location>
</feature>
<comment type="caution">
    <text evidence="3">The sequence shown here is derived from an EMBL/GenBank/DDBJ whole genome shotgun (WGS) entry which is preliminary data.</text>
</comment>
<evidence type="ECO:0000313" key="4">
    <source>
        <dbReference type="Proteomes" id="UP001260872"/>
    </source>
</evidence>
<dbReference type="InterPro" id="IPR059026">
    <property type="entry name" value="LpqB_N"/>
</dbReference>
<dbReference type="PROSITE" id="PS51257">
    <property type="entry name" value="PROKAR_LIPOPROTEIN"/>
    <property type="match status" value="1"/>
</dbReference>
<organism evidence="3 4">
    <name type="scientific">Nesterenkonia flava</name>
    <dbReference type="NCBI Taxonomy" id="469799"/>
    <lineage>
        <taxon>Bacteria</taxon>
        <taxon>Bacillati</taxon>
        <taxon>Actinomycetota</taxon>
        <taxon>Actinomycetes</taxon>
        <taxon>Micrococcales</taxon>
        <taxon>Micrococcaceae</taxon>
        <taxon>Nesterenkonia</taxon>
    </lineage>
</organism>
<gene>
    <name evidence="3" type="ORF">RH857_10000</name>
</gene>
<accession>A0ABU1FUX1</accession>
<dbReference type="Pfam" id="PF10647">
    <property type="entry name" value="Gmad1"/>
    <property type="match status" value="1"/>
</dbReference>
<proteinExistence type="predicted"/>
<keyword evidence="4" id="KW-1185">Reference proteome</keyword>
<protein>
    <submittedName>
        <fullName evidence="3">LpqB family beta-propeller domain-containing protein</fullName>
    </submittedName>
</protein>
<name>A0ABU1FUX1_9MICC</name>
<feature type="domain" description="GerMN" evidence="2">
    <location>
        <begin position="213"/>
        <end position="303"/>
    </location>
</feature>
<sequence length="592" mass="64769">MKQTRPTPSARALTLLAAMIAAVFAVTSCAPSLPTDGPVGTSEIDALGEPETYFQPDPPVPGAEPEEIIRGFMQAHAGHSNDYAVAREYMTESAAQNWQPGGRTTIYQQEPSFLPGGDPESDEAHYQVQLQVHAVINPDGTMTTMGGTTNEQFDIQLEEVDGEWRISEAPNGKMLDISIFNQVYSAQTLYFYDPQLRYAVPDLRFFVRRPGMPAEIVSRMLEGPAPWLEPAVVSAFPEGASLSRSAVPIDNQVATVDLDAAVQEASPRERLLMSHQLNMALSQLPDVREVELTVGDSELEVPAPDELPEDQQLNIESNPSTTSIQVGIQDDQLVRQNGITTLSIGGLPDLSSFQPQAPAAPRETTEEVFAFLNGSADELYLVRPNENAELVLEAEGLIRPSMDNFGWTWTASHDEDQGATIQVVAHDETVHLSATQVPADWLEQRSVSSLRIAQDGTRAVLVVDDAGQQTLYLASVIRDSDGTPRGLGQPVPLESSQGMEEVRWSNSNEVIVWDSYDGAEDTSDPQRYPLRIGFNGEREFIEPAISWLLNISAGEGQSNIYAETVDVPFWNLSGSDWESSEDVEVRDLAFPG</sequence>
<dbReference type="RefSeq" id="WP_310537833.1">
    <property type="nucleotide sequence ID" value="NZ_BAAAOC010000084.1"/>
</dbReference>
<dbReference type="SMART" id="SM00909">
    <property type="entry name" value="Germane"/>
    <property type="match status" value="1"/>
</dbReference>
<evidence type="ECO:0000259" key="2">
    <source>
        <dbReference type="SMART" id="SM00909"/>
    </source>
</evidence>
<dbReference type="InterPro" id="IPR018910">
    <property type="entry name" value="LpqB_C"/>
</dbReference>
<dbReference type="Pfam" id="PF25976">
    <property type="entry name" value="LpqB_N"/>
    <property type="match status" value="1"/>
</dbReference>
<dbReference type="EMBL" id="JAVKGT010000026">
    <property type="protein sequence ID" value="MDR5712459.1"/>
    <property type="molecule type" value="Genomic_DNA"/>
</dbReference>
<keyword evidence="1" id="KW-0732">Signal</keyword>
<reference evidence="4" key="1">
    <citation type="submission" date="2023-07" db="EMBL/GenBank/DDBJ databases">
        <title>Description of three actinobacteria isolated from air of manufacturing shop in a pharmaceutical factory.</title>
        <authorList>
            <person name="Zhang D.-F."/>
        </authorList>
    </citation>
    <scope>NUCLEOTIDE SEQUENCE [LARGE SCALE GENOMIC DNA]</scope>
    <source>
        <strain evidence="4">CCTCC AB 207010</strain>
    </source>
</reference>
<dbReference type="Proteomes" id="UP001260872">
    <property type="component" value="Unassembled WGS sequence"/>
</dbReference>
<feature type="chain" id="PRO_5045842653" evidence="1">
    <location>
        <begin position="26"/>
        <end position="592"/>
    </location>
</feature>